<evidence type="ECO:0000313" key="8">
    <source>
        <dbReference type="EMBL" id="RDU22103.1"/>
    </source>
</evidence>
<proteinExistence type="predicted"/>
<dbReference type="GO" id="GO:0005886">
    <property type="term" value="C:plasma membrane"/>
    <property type="evidence" value="ECO:0007669"/>
    <property type="project" value="UniProtKB-SubCell"/>
</dbReference>
<evidence type="ECO:0000256" key="4">
    <source>
        <dbReference type="ARBA" id="ARBA00022989"/>
    </source>
</evidence>
<dbReference type="RefSeq" id="WP_115483274.1">
    <property type="nucleotide sequence ID" value="NZ_QRCT01000050.1"/>
</dbReference>
<protein>
    <recommendedName>
        <fullName evidence="7">Polysaccharide chain length determinant N-terminal domain-containing protein</fullName>
    </recommendedName>
</protein>
<evidence type="ECO:0000256" key="5">
    <source>
        <dbReference type="ARBA" id="ARBA00023136"/>
    </source>
</evidence>
<dbReference type="EMBL" id="QRCT01000050">
    <property type="protein sequence ID" value="RDU22103.1"/>
    <property type="molecule type" value="Genomic_DNA"/>
</dbReference>
<dbReference type="Proteomes" id="UP000255036">
    <property type="component" value="Unassembled WGS sequence"/>
</dbReference>
<dbReference type="OrthoDB" id="2360475at2"/>
<keyword evidence="3 6" id="KW-0812">Transmembrane</keyword>
<keyword evidence="5 6" id="KW-0472">Membrane</keyword>
<organism evidence="8 9">
    <name type="scientific">Anaerosacchariphilus polymeriproducens</name>
    <dbReference type="NCBI Taxonomy" id="1812858"/>
    <lineage>
        <taxon>Bacteria</taxon>
        <taxon>Bacillati</taxon>
        <taxon>Bacillota</taxon>
        <taxon>Clostridia</taxon>
        <taxon>Lachnospirales</taxon>
        <taxon>Lachnospiraceae</taxon>
        <taxon>Anaerosacchariphilus</taxon>
    </lineage>
</organism>
<accession>A0A371ARA8</accession>
<evidence type="ECO:0000256" key="1">
    <source>
        <dbReference type="ARBA" id="ARBA00004651"/>
    </source>
</evidence>
<dbReference type="AlphaFoldDB" id="A0A371ARA8"/>
<evidence type="ECO:0000256" key="2">
    <source>
        <dbReference type="ARBA" id="ARBA00022475"/>
    </source>
</evidence>
<comment type="caution">
    <text evidence="8">The sequence shown here is derived from an EMBL/GenBank/DDBJ whole genome shotgun (WGS) entry which is preliminary data.</text>
</comment>
<dbReference type="Pfam" id="PF02706">
    <property type="entry name" value="Wzz"/>
    <property type="match status" value="1"/>
</dbReference>
<dbReference type="InterPro" id="IPR003856">
    <property type="entry name" value="LPS_length_determ_N"/>
</dbReference>
<evidence type="ECO:0000313" key="9">
    <source>
        <dbReference type="Proteomes" id="UP000255036"/>
    </source>
</evidence>
<evidence type="ECO:0000256" key="6">
    <source>
        <dbReference type="SAM" id="Phobius"/>
    </source>
</evidence>
<reference evidence="8 9" key="1">
    <citation type="submission" date="2018-07" db="EMBL/GenBank/DDBJ databases">
        <title>Anaerosacharophilus polymeroproducens gen. nov. sp. nov., an anaerobic bacterium isolated from salt field.</title>
        <authorList>
            <person name="Kim W."/>
            <person name="Yang S.-H."/>
            <person name="Oh J."/>
            <person name="Lee J.-H."/>
            <person name="Kwon K.K."/>
        </authorList>
    </citation>
    <scope>NUCLEOTIDE SEQUENCE [LARGE SCALE GENOMIC DNA]</scope>
    <source>
        <strain evidence="8 9">MCWD5</strain>
    </source>
</reference>
<keyword evidence="4 6" id="KW-1133">Transmembrane helix</keyword>
<feature type="transmembrane region" description="Helical" evidence="6">
    <location>
        <begin position="199"/>
        <end position="221"/>
    </location>
</feature>
<sequence>MSKFEYPIREIDLSELFKYLMKNLAWIILGTGLIGAAFMALQTSREVIEEPKSNLYTASSMIYVKNNLENMPEQEGVAMDYTGIMISNDVVQSVIETCDLEMQYKEFISKLRLYNHGVGYQVISIDFNYYKKKDAKKIVDIYTDKCIEKLKSVTGNNNISIIDKAYVYEQMSASEEASLGTGIRPAEGEQILESNIGKYIVIGAFIGFVLMSGIYVLIYIFDSSIKNKTETERYLQVPVIGEIMDETRKQGVSRCFFRYKRRFHY</sequence>
<feature type="transmembrane region" description="Helical" evidence="6">
    <location>
        <begin position="24"/>
        <end position="41"/>
    </location>
</feature>
<comment type="subcellular location">
    <subcellularLocation>
        <location evidence="1">Cell membrane</location>
        <topology evidence="1">Multi-pass membrane protein</topology>
    </subcellularLocation>
</comment>
<evidence type="ECO:0000256" key="3">
    <source>
        <dbReference type="ARBA" id="ARBA00022692"/>
    </source>
</evidence>
<gene>
    <name evidence="8" type="ORF">DWV06_16370</name>
</gene>
<evidence type="ECO:0000259" key="7">
    <source>
        <dbReference type="Pfam" id="PF02706"/>
    </source>
</evidence>
<feature type="domain" description="Polysaccharide chain length determinant N-terminal" evidence="7">
    <location>
        <begin position="10"/>
        <end position="96"/>
    </location>
</feature>
<name>A0A371ARA8_9FIRM</name>
<keyword evidence="9" id="KW-1185">Reference proteome</keyword>
<keyword evidence="2" id="KW-1003">Cell membrane</keyword>